<dbReference type="OrthoDB" id="9807069at2"/>
<protein>
    <submittedName>
        <fullName evidence="5">Transcriptional regulator</fullName>
    </submittedName>
</protein>
<dbReference type="Pfam" id="PF01638">
    <property type="entry name" value="HxlR"/>
    <property type="match status" value="1"/>
</dbReference>
<evidence type="ECO:0000313" key="5">
    <source>
        <dbReference type="EMBL" id="ASF48612.1"/>
    </source>
</evidence>
<dbReference type="RefSeq" id="WP_088621473.1">
    <property type="nucleotide sequence ID" value="NZ_CP022129.1"/>
</dbReference>
<dbReference type="PROSITE" id="PS51118">
    <property type="entry name" value="HTH_HXLR"/>
    <property type="match status" value="1"/>
</dbReference>
<evidence type="ECO:0000256" key="3">
    <source>
        <dbReference type="ARBA" id="ARBA00023163"/>
    </source>
</evidence>
<gene>
    <name evidence="6" type="ORF">AADEFJLK_03107</name>
    <name evidence="5" type="ORF">CEK71_02385</name>
</gene>
<keyword evidence="2" id="KW-0238">DNA-binding</keyword>
<dbReference type="Proteomes" id="UP000237423">
    <property type="component" value="Unassembled WGS sequence"/>
</dbReference>
<dbReference type="InterPro" id="IPR036390">
    <property type="entry name" value="WH_DNA-bd_sf"/>
</dbReference>
<proteinExistence type="predicted"/>
<accession>A0A1Z4C4Y7</accession>
<keyword evidence="3" id="KW-0804">Transcription</keyword>
<evidence type="ECO:0000313" key="7">
    <source>
        <dbReference type="Proteomes" id="UP000197019"/>
    </source>
</evidence>
<organism evidence="5 7">
    <name type="scientific">Methylovulum psychrotolerans</name>
    <dbReference type="NCBI Taxonomy" id="1704499"/>
    <lineage>
        <taxon>Bacteria</taxon>
        <taxon>Pseudomonadati</taxon>
        <taxon>Pseudomonadota</taxon>
        <taxon>Gammaproteobacteria</taxon>
        <taxon>Methylococcales</taxon>
        <taxon>Methylococcaceae</taxon>
        <taxon>Methylovulum</taxon>
    </lineage>
</organism>
<dbReference type="Gene3D" id="1.10.10.10">
    <property type="entry name" value="Winged helix-like DNA-binding domain superfamily/Winged helix DNA-binding domain"/>
    <property type="match status" value="1"/>
</dbReference>
<evidence type="ECO:0000259" key="4">
    <source>
        <dbReference type="PROSITE" id="PS51118"/>
    </source>
</evidence>
<evidence type="ECO:0000256" key="1">
    <source>
        <dbReference type="ARBA" id="ARBA00023015"/>
    </source>
</evidence>
<dbReference type="Proteomes" id="UP000197019">
    <property type="component" value="Chromosome"/>
</dbReference>
<evidence type="ECO:0000313" key="8">
    <source>
        <dbReference type="Proteomes" id="UP000237423"/>
    </source>
</evidence>
<reference evidence="6 8" key="2">
    <citation type="submission" date="2017-11" db="EMBL/GenBank/DDBJ databases">
        <title>Draft Genome Sequence of Methylobacter psychrotolerans Sph1T, an Obligate Methanotroph from Low-Temperature Environments.</title>
        <authorList>
            <person name="Oshkin I.Y."/>
            <person name="Miroshnikov K."/>
            <person name="Belova S.E."/>
            <person name="Korzhenkov A."/>
            <person name="Toshchakov S.V."/>
            <person name="Dedysh S.N."/>
        </authorList>
    </citation>
    <scope>NUCLEOTIDE SEQUENCE [LARGE SCALE GENOMIC DNA]</scope>
    <source>
        <strain evidence="6 8">Sph1</strain>
    </source>
</reference>
<dbReference type="GO" id="GO:0003677">
    <property type="term" value="F:DNA binding"/>
    <property type="evidence" value="ECO:0007669"/>
    <property type="project" value="UniProtKB-KW"/>
</dbReference>
<dbReference type="PANTHER" id="PTHR33204">
    <property type="entry name" value="TRANSCRIPTIONAL REGULATOR, MARR FAMILY"/>
    <property type="match status" value="1"/>
</dbReference>
<dbReference type="InterPro" id="IPR002577">
    <property type="entry name" value="HTH_HxlR"/>
</dbReference>
<dbReference type="SUPFAM" id="SSF46785">
    <property type="entry name" value="Winged helix' DNA-binding domain"/>
    <property type="match status" value="1"/>
</dbReference>
<evidence type="ECO:0000256" key="2">
    <source>
        <dbReference type="ARBA" id="ARBA00023125"/>
    </source>
</evidence>
<dbReference type="InterPro" id="IPR036388">
    <property type="entry name" value="WH-like_DNA-bd_sf"/>
</dbReference>
<name>A0A1Z4C4Y7_9GAMM</name>
<dbReference type="EMBL" id="CP022129">
    <property type="protein sequence ID" value="ASF48612.1"/>
    <property type="molecule type" value="Genomic_DNA"/>
</dbReference>
<keyword evidence="1" id="KW-0805">Transcription regulation</keyword>
<feature type="domain" description="HTH hxlR-type" evidence="4">
    <location>
        <begin position="12"/>
        <end position="110"/>
    </location>
</feature>
<dbReference type="PANTHER" id="PTHR33204:SF18">
    <property type="entry name" value="TRANSCRIPTIONAL REGULATORY PROTEIN"/>
    <property type="match status" value="1"/>
</dbReference>
<keyword evidence="7" id="KW-1185">Reference proteome</keyword>
<sequence>MKTETPNYRSKCPLSIALEFIGDKWSLIVIRDMCLGKSKYCDFQASPEGIPTNILASRLRELEENGLLIKRPYQAKPVRYEYFLTPKGADLLPVLQQLVKWTQKHVPDCGEPPEGFFTAQPEDLLQKWVDATDTA</sequence>
<dbReference type="KEGG" id="mpsy:CEK71_02385"/>
<reference evidence="5 7" key="1">
    <citation type="submission" date="2017-06" db="EMBL/GenBank/DDBJ databases">
        <title>Genome Sequencing of the methanotroph Methylovulum psychrotolerants str. HV10-M2 isolated from a high-altitude environment.</title>
        <authorList>
            <person name="Mateos-Rivera A."/>
        </authorList>
    </citation>
    <scope>NUCLEOTIDE SEQUENCE [LARGE SCALE GENOMIC DNA]</scope>
    <source>
        <strain evidence="5 7">HV10_M2</strain>
    </source>
</reference>
<evidence type="ECO:0000313" key="6">
    <source>
        <dbReference type="EMBL" id="POZ51148.1"/>
    </source>
</evidence>
<dbReference type="EMBL" id="PGFZ01000007">
    <property type="protein sequence ID" value="POZ51148.1"/>
    <property type="molecule type" value="Genomic_DNA"/>
</dbReference>
<dbReference type="AlphaFoldDB" id="A0A1Z4C4Y7"/>